<comment type="caution">
    <text evidence="2">The sequence shown here is derived from an EMBL/GenBank/DDBJ whole genome shotgun (WGS) entry which is preliminary data.</text>
</comment>
<evidence type="ECO:0000313" key="2">
    <source>
        <dbReference type="EMBL" id="CAH2098628.1"/>
    </source>
</evidence>
<reference evidence="2" key="1">
    <citation type="submission" date="2022-03" db="EMBL/GenBank/DDBJ databases">
        <authorList>
            <person name="Tunstrom K."/>
        </authorList>
    </citation>
    <scope>NUCLEOTIDE SEQUENCE</scope>
</reference>
<dbReference type="EMBL" id="CAKOGL010000020">
    <property type="protein sequence ID" value="CAH2098628.1"/>
    <property type="molecule type" value="Genomic_DNA"/>
</dbReference>
<gene>
    <name evidence="2" type="ORF">EEDITHA_LOCUS13726</name>
</gene>
<evidence type="ECO:0000256" key="1">
    <source>
        <dbReference type="SAM" id="SignalP"/>
    </source>
</evidence>
<dbReference type="InterPro" id="IPR015943">
    <property type="entry name" value="WD40/YVTN_repeat-like_dom_sf"/>
</dbReference>
<dbReference type="SUPFAM" id="SSF69304">
    <property type="entry name" value="Tricorn protease N-terminal domain"/>
    <property type="match status" value="1"/>
</dbReference>
<organism evidence="2 3">
    <name type="scientific">Euphydryas editha</name>
    <name type="common">Edith's checkerspot</name>
    <dbReference type="NCBI Taxonomy" id="104508"/>
    <lineage>
        <taxon>Eukaryota</taxon>
        <taxon>Metazoa</taxon>
        <taxon>Ecdysozoa</taxon>
        <taxon>Arthropoda</taxon>
        <taxon>Hexapoda</taxon>
        <taxon>Insecta</taxon>
        <taxon>Pterygota</taxon>
        <taxon>Neoptera</taxon>
        <taxon>Endopterygota</taxon>
        <taxon>Lepidoptera</taxon>
        <taxon>Glossata</taxon>
        <taxon>Ditrysia</taxon>
        <taxon>Papilionoidea</taxon>
        <taxon>Nymphalidae</taxon>
        <taxon>Nymphalinae</taxon>
        <taxon>Euphydryas</taxon>
    </lineage>
</organism>
<keyword evidence="3" id="KW-1185">Reference proteome</keyword>
<protein>
    <submittedName>
        <fullName evidence="2">Uncharacterized protein</fullName>
    </submittedName>
</protein>
<dbReference type="AlphaFoldDB" id="A0AAU9UKV7"/>
<evidence type="ECO:0000313" key="3">
    <source>
        <dbReference type="Proteomes" id="UP001153954"/>
    </source>
</evidence>
<dbReference type="Proteomes" id="UP001153954">
    <property type="component" value="Unassembled WGS sequence"/>
</dbReference>
<keyword evidence="1" id="KW-0732">Signal</keyword>
<feature type="signal peptide" evidence="1">
    <location>
        <begin position="1"/>
        <end position="18"/>
    </location>
</feature>
<proteinExistence type="predicted"/>
<accession>A0AAU9UKV7</accession>
<dbReference type="Gene3D" id="2.130.10.10">
    <property type="entry name" value="YVTN repeat-like/Quinoprotein amine dehydrogenase"/>
    <property type="match status" value="1"/>
</dbReference>
<feature type="chain" id="PRO_5043605874" evidence="1">
    <location>
        <begin position="19"/>
        <end position="341"/>
    </location>
</feature>
<name>A0AAU9UKV7_EUPED</name>
<sequence>MKILLSLAVLSLVGFVFTAVIYDGNGGVTFVVTKSMFSEELVKYSGSHEIVKLLLPLNSLNFDEDDFSEYHFKSDEFDSDDLTLFFVEADVDSEGKYVDQGLYVLKKGKATKLLDHGRDAAASSDNSTQVFFGAADGIYVYNKEKNSADKYGTVTDSIIGIAKESTGDIIYILTENHEVYKVSNKGTTKEKLDDIVNAKEIVLDYSNNIYFYSDDKKAYVHTPAGVKKIEGLPENSSSVTLLRPPLGLTDGTAFVVDNVVYVINANASSERSRFEFEPKAKPSAFAPDAAQIQYYALDKKIYEVNLIKLANSDIYDESKRNQSPQKCVFYYLINGFFIKTV</sequence>